<sequence>MAPSYLMQTGPLVGFGAYVGKIDSYFFFGAFFLQLYVYVTNFVQKDKKFFVGLVLLVTIIEVLHLVFTTHTTYSILAQGYSDLKALESSPWSGSALPVLNGLVSFCTQLFFAWRVWRLGRNTFANIASGLIFSLGLMQCAAAIAVTVQFVMIGLAVVNLQRLRQTVIVWLAGTLACDVVMTVSVIMVLMHYKRSTSYQASKNLIDAFIAHMIENGALTTICAALNLIFYLVYPNNFLYVCIEFVLGRLYANVLMATLNRRDRTRITAETDAAASGTRTKDSMTANGNPVPLSTLRRSLHSNVHNNPTGAQPKLYPIVSITREVQVDSDDTHSQKDGSDEKVGPVGVSLLP</sequence>
<accession>A0A4Q2DJ28</accession>
<feature type="transmembrane region" description="Helical" evidence="2">
    <location>
        <begin position="203"/>
        <end position="230"/>
    </location>
</feature>
<evidence type="ECO:0000313" key="4">
    <source>
        <dbReference type="EMBL" id="RXW19819.1"/>
    </source>
</evidence>
<dbReference type="EMBL" id="SDEE01000181">
    <property type="protein sequence ID" value="RXW19819.1"/>
    <property type="molecule type" value="Genomic_DNA"/>
</dbReference>
<dbReference type="PANTHER" id="PTHR40465">
    <property type="entry name" value="CHROMOSOME 1, WHOLE GENOME SHOTGUN SEQUENCE"/>
    <property type="match status" value="1"/>
</dbReference>
<feature type="domain" description="DUF6534" evidence="3">
    <location>
        <begin position="174"/>
        <end position="261"/>
    </location>
</feature>
<reference evidence="4 5" key="1">
    <citation type="submission" date="2019-01" db="EMBL/GenBank/DDBJ databases">
        <title>Draft genome sequence of Psathyrella aberdarensis IHI B618.</title>
        <authorList>
            <person name="Buettner E."/>
            <person name="Kellner H."/>
        </authorList>
    </citation>
    <scope>NUCLEOTIDE SEQUENCE [LARGE SCALE GENOMIC DNA]</scope>
    <source>
        <strain evidence="4 5">IHI B618</strain>
    </source>
</reference>
<organism evidence="4 5">
    <name type="scientific">Candolleomyces aberdarensis</name>
    <dbReference type="NCBI Taxonomy" id="2316362"/>
    <lineage>
        <taxon>Eukaryota</taxon>
        <taxon>Fungi</taxon>
        <taxon>Dikarya</taxon>
        <taxon>Basidiomycota</taxon>
        <taxon>Agaricomycotina</taxon>
        <taxon>Agaricomycetes</taxon>
        <taxon>Agaricomycetidae</taxon>
        <taxon>Agaricales</taxon>
        <taxon>Agaricineae</taxon>
        <taxon>Psathyrellaceae</taxon>
        <taxon>Candolleomyces</taxon>
    </lineage>
</organism>
<feature type="transmembrane region" description="Helical" evidence="2">
    <location>
        <begin position="236"/>
        <end position="257"/>
    </location>
</feature>
<dbReference type="Proteomes" id="UP000290288">
    <property type="component" value="Unassembled WGS sequence"/>
</dbReference>
<evidence type="ECO:0000259" key="3">
    <source>
        <dbReference type="Pfam" id="PF20152"/>
    </source>
</evidence>
<evidence type="ECO:0000256" key="1">
    <source>
        <dbReference type="SAM" id="MobiDB-lite"/>
    </source>
</evidence>
<feature type="transmembrane region" description="Helical" evidence="2">
    <location>
        <begin position="96"/>
        <end position="116"/>
    </location>
</feature>
<proteinExistence type="predicted"/>
<feature type="transmembrane region" description="Helical" evidence="2">
    <location>
        <begin position="128"/>
        <end position="154"/>
    </location>
</feature>
<keyword evidence="5" id="KW-1185">Reference proteome</keyword>
<feature type="transmembrane region" description="Helical" evidence="2">
    <location>
        <begin position="50"/>
        <end position="76"/>
    </location>
</feature>
<feature type="transmembrane region" description="Helical" evidence="2">
    <location>
        <begin position="25"/>
        <end position="43"/>
    </location>
</feature>
<dbReference type="STRING" id="2316362.A0A4Q2DJ28"/>
<dbReference type="Pfam" id="PF20152">
    <property type="entry name" value="DUF6534"/>
    <property type="match status" value="1"/>
</dbReference>
<dbReference type="OrthoDB" id="3262409at2759"/>
<evidence type="ECO:0000313" key="5">
    <source>
        <dbReference type="Proteomes" id="UP000290288"/>
    </source>
</evidence>
<dbReference type="AlphaFoldDB" id="A0A4Q2DJ28"/>
<protein>
    <recommendedName>
        <fullName evidence="3">DUF6534 domain-containing protein</fullName>
    </recommendedName>
</protein>
<feature type="compositionally biased region" description="Basic and acidic residues" evidence="1">
    <location>
        <begin position="328"/>
        <end position="341"/>
    </location>
</feature>
<name>A0A4Q2DJ28_9AGAR</name>
<dbReference type="PANTHER" id="PTHR40465:SF1">
    <property type="entry name" value="DUF6534 DOMAIN-CONTAINING PROTEIN"/>
    <property type="match status" value="1"/>
</dbReference>
<keyword evidence="2" id="KW-0472">Membrane</keyword>
<gene>
    <name evidence="4" type="ORF">EST38_g6039</name>
</gene>
<keyword evidence="2" id="KW-1133">Transmembrane helix</keyword>
<evidence type="ECO:0000256" key="2">
    <source>
        <dbReference type="SAM" id="Phobius"/>
    </source>
</evidence>
<keyword evidence="2" id="KW-0812">Transmembrane</keyword>
<dbReference type="InterPro" id="IPR045339">
    <property type="entry name" value="DUF6534"/>
</dbReference>
<feature type="transmembrane region" description="Helical" evidence="2">
    <location>
        <begin position="166"/>
        <end position="191"/>
    </location>
</feature>
<feature type="region of interest" description="Disordered" evidence="1">
    <location>
        <begin position="325"/>
        <end position="350"/>
    </location>
</feature>
<comment type="caution">
    <text evidence="4">The sequence shown here is derived from an EMBL/GenBank/DDBJ whole genome shotgun (WGS) entry which is preliminary data.</text>
</comment>